<evidence type="ECO:0000313" key="6">
    <source>
        <dbReference type="EMBL" id="KWT69506.1"/>
    </source>
</evidence>
<dbReference type="AlphaFoldDB" id="A0A109BIM2"/>
<keyword evidence="5" id="KW-1003">Cell membrane</keyword>
<organism evidence="6 7">
    <name type="scientific">Hyphomicrobium sulfonivorans</name>
    <dbReference type="NCBI Taxonomy" id="121290"/>
    <lineage>
        <taxon>Bacteria</taxon>
        <taxon>Pseudomonadati</taxon>
        <taxon>Pseudomonadota</taxon>
        <taxon>Alphaproteobacteria</taxon>
        <taxon>Hyphomicrobiales</taxon>
        <taxon>Hyphomicrobiaceae</taxon>
        <taxon>Hyphomicrobium</taxon>
    </lineage>
</organism>
<dbReference type="RefSeq" id="WP_083509589.1">
    <property type="nucleotide sequence ID" value="NZ_JAEFBX010000004.1"/>
</dbReference>
<sequence length="271" mass="28092">MELFFSTGWPVVIIGGFAVGFLVGLTGVGAGSLMTPFLISGLGVPPILAVGTDLLFASITKASAAWRHNRLGNVDWPIVKWMALGSLPGAAAVLAWMYLTKPDVHVLSIIIREVLAAALVISALCVAAYPLLKRRANRNGNGAAATDNPPVRRAPTLALGIILGVLVALTSVGAGAIGVVALTVLYHTMSARRLIGTDIVHAIPLTFLAGISHFGMGHVDLTILGLLLIGSVPGIALGSRITSMVPDWVLRVVLALVLGWAAYSLIGPLAH</sequence>
<evidence type="ECO:0000256" key="1">
    <source>
        <dbReference type="ARBA" id="ARBA00004141"/>
    </source>
</evidence>
<proteinExistence type="inferred from homology"/>
<dbReference type="InterPro" id="IPR051598">
    <property type="entry name" value="TSUP/Inactive_protease-like"/>
</dbReference>
<keyword evidence="2 5" id="KW-0812">Transmembrane</keyword>
<feature type="transmembrane region" description="Helical" evidence="5">
    <location>
        <begin position="221"/>
        <end position="241"/>
    </location>
</feature>
<feature type="transmembrane region" description="Helical" evidence="5">
    <location>
        <begin position="248"/>
        <end position="266"/>
    </location>
</feature>
<dbReference type="PANTHER" id="PTHR43701">
    <property type="entry name" value="MEMBRANE TRANSPORTER PROTEIN MJ0441-RELATED"/>
    <property type="match status" value="1"/>
</dbReference>
<keyword evidence="4 5" id="KW-0472">Membrane</keyword>
<evidence type="ECO:0000256" key="2">
    <source>
        <dbReference type="ARBA" id="ARBA00022692"/>
    </source>
</evidence>
<protein>
    <recommendedName>
        <fullName evidence="5">Probable membrane transporter protein</fullName>
    </recommendedName>
</protein>
<dbReference type="Proteomes" id="UP000059074">
    <property type="component" value="Unassembled WGS sequence"/>
</dbReference>
<feature type="transmembrane region" description="Helical" evidence="5">
    <location>
        <begin position="157"/>
        <end position="182"/>
    </location>
</feature>
<dbReference type="Pfam" id="PF01925">
    <property type="entry name" value="TauE"/>
    <property type="match status" value="1"/>
</dbReference>
<evidence type="ECO:0000256" key="5">
    <source>
        <dbReference type="RuleBase" id="RU363041"/>
    </source>
</evidence>
<dbReference type="STRING" id="121290.APY04_1589"/>
<dbReference type="GO" id="GO:0005886">
    <property type="term" value="C:plasma membrane"/>
    <property type="evidence" value="ECO:0007669"/>
    <property type="project" value="UniProtKB-SubCell"/>
</dbReference>
<dbReference type="InterPro" id="IPR002781">
    <property type="entry name" value="TM_pro_TauE-like"/>
</dbReference>
<comment type="caution">
    <text evidence="6">The sequence shown here is derived from an EMBL/GenBank/DDBJ whole genome shotgun (WGS) entry which is preliminary data.</text>
</comment>
<dbReference type="OrthoDB" id="5189995at2"/>
<comment type="similarity">
    <text evidence="5">Belongs to the 4-toluene sulfonate uptake permease (TSUP) (TC 2.A.102) family.</text>
</comment>
<name>A0A109BIM2_HYPSL</name>
<dbReference type="PATRIC" id="fig|121290.4.peg.2833"/>
<keyword evidence="7" id="KW-1185">Reference proteome</keyword>
<evidence type="ECO:0000256" key="4">
    <source>
        <dbReference type="ARBA" id="ARBA00023136"/>
    </source>
</evidence>
<accession>A0A109BIM2</accession>
<feature type="transmembrane region" description="Helical" evidence="5">
    <location>
        <begin position="6"/>
        <end position="25"/>
    </location>
</feature>
<reference evidence="6 7" key="1">
    <citation type="submission" date="2015-10" db="EMBL/GenBank/DDBJ databases">
        <title>Transcriptomic analysis of a linuron degrading triple-species bacterial consortium.</title>
        <authorList>
            <person name="Albers P."/>
        </authorList>
    </citation>
    <scope>NUCLEOTIDE SEQUENCE [LARGE SCALE GENOMIC DNA]</scope>
    <source>
        <strain evidence="6 7">WDL6</strain>
    </source>
</reference>
<gene>
    <name evidence="6" type="ORF">APY04_1589</name>
</gene>
<evidence type="ECO:0000256" key="3">
    <source>
        <dbReference type="ARBA" id="ARBA00022989"/>
    </source>
</evidence>
<evidence type="ECO:0000313" key="7">
    <source>
        <dbReference type="Proteomes" id="UP000059074"/>
    </source>
</evidence>
<feature type="transmembrane region" description="Helical" evidence="5">
    <location>
        <begin position="78"/>
        <end position="99"/>
    </location>
</feature>
<keyword evidence="3 5" id="KW-1133">Transmembrane helix</keyword>
<dbReference type="EMBL" id="LMTR01000045">
    <property type="protein sequence ID" value="KWT69506.1"/>
    <property type="molecule type" value="Genomic_DNA"/>
</dbReference>
<feature type="transmembrane region" description="Helical" evidence="5">
    <location>
        <begin position="37"/>
        <end position="58"/>
    </location>
</feature>
<dbReference type="PANTHER" id="PTHR43701:SF2">
    <property type="entry name" value="MEMBRANE TRANSPORTER PROTEIN YJNA-RELATED"/>
    <property type="match status" value="1"/>
</dbReference>
<comment type="subcellular location">
    <subcellularLocation>
        <location evidence="5">Cell membrane</location>
        <topology evidence="5">Multi-pass membrane protein</topology>
    </subcellularLocation>
    <subcellularLocation>
        <location evidence="1">Membrane</location>
        <topology evidence="1">Multi-pass membrane protein</topology>
    </subcellularLocation>
</comment>
<feature type="transmembrane region" description="Helical" evidence="5">
    <location>
        <begin position="111"/>
        <end position="132"/>
    </location>
</feature>